<evidence type="ECO:0000259" key="1">
    <source>
        <dbReference type="PROSITE" id="PS50022"/>
    </source>
</evidence>
<dbReference type="PANTHER" id="PTHR24543:SF325">
    <property type="entry name" value="F5_8 TYPE C DOMAIN-CONTAINING PROTEIN"/>
    <property type="match status" value="1"/>
</dbReference>
<evidence type="ECO:0000313" key="3">
    <source>
        <dbReference type="Proteomes" id="UP001164746"/>
    </source>
</evidence>
<dbReference type="Gene3D" id="2.60.120.260">
    <property type="entry name" value="Galactose-binding domain-like"/>
    <property type="match status" value="1"/>
</dbReference>
<dbReference type="InterPro" id="IPR000421">
    <property type="entry name" value="FA58C"/>
</dbReference>
<dbReference type="PROSITE" id="PS50022">
    <property type="entry name" value="FA58C_3"/>
    <property type="match status" value="1"/>
</dbReference>
<dbReference type="SUPFAM" id="SSF49785">
    <property type="entry name" value="Galactose-binding domain-like"/>
    <property type="match status" value="1"/>
</dbReference>
<reference evidence="2" key="1">
    <citation type="submission" date="2022-11" db="EMBL/GenBank/DDBJ databases">
        <title>Centuries of genome instability and evolution in soft-shell clam transmissible cancer (bioRxiv).</title>
        <authorList>
            <person name="Hart S.F.M."/>
            <person name="Yonemitsu M.A."/>
            <person name="Giersch R.M."/>
            <person name="Beal B.F."/>
            <person name="Arriagada G."/>
            <person name="Davis B.W."/>
            <person name="Ostrander E.A."/>
            <person name="Goff S.P."/>
            <person name="Metzger M.J."/>
        </authorList>
    </citation>
    <scope>NUCLEOTIDE SEQUENCE</scope>
    <source>
        <strain evidence="2">MELC-2E11</strain>
        <tissue evidence="2">Siphon/mantle</tissue>
    </source>
</reference>
<feature type="domain" description="F5/8 type C" evidence="1">
    <location>
        <begin position="63"/>
        <end position="228"/>
    </location>
</feature>
<dbReference type="PANTHER" id="PTHR24543">
    <property type="entry name" value="MULTICOPPER OXIDASE-RELATED"/>
    <property type="match status" value="1"/>
</dbReference>
<evidence type="ECO:0000313" key="2">
    <source>
        <dbReference type="EMBL" id="WAR31743.1"/>
    </source>
</evidence>
<dbReference type="CDD" id="cd00057">
    <property type="entry name" value="FA58C"/>
    <property type="match status" value="1"/>
</dbReference>
<name>A0ABY7GBI1_MYAAR</name>
<gene>
    <name evidence="2" type="ORF">MAR_034285</name>
</gene>
<dbReference type="InterPro" id="IPR008979">
    <property type="entry name" value="Galactose-bd-like_sf"/>
</dbReference>
<dbReference type="EMBL" id="CP111028">
    <property type="protein sequence ID" value="WAR31743.1"/>
    <property type="molecule type" value="Genomic_DNA"/>
</dbReference>
<dbReference type="Pfam" id="PF00754">
    <property type="entry name" value="F5_F8_type_C"/>
    <property type="match status" value="1"/>
</dbReference>
<proteinExistence type="predicted"/>
<sequence>MSAVSRIQCEAVCVKSGINGCCRICGYNTATKTCFLSFDHEDDLIVHSDDTRMVLIPDRTVYEDAEYLVNGDNPVSDAQISASSVWDNDPGHGSKGARLYSTPSLTTVGAWAAGYSNANQYIQVQFNGLSHVMGVAIQGRPVNTDASFEYLGCCSQRVTSYKLIYSYDCAYFLTIKDCNGSDRIFVGNTDQNTVVTTMLPTPVAALCVKINPVTWFEHISMRFDILGRSIN</sequence>
<organism evidence="2 3">
    <name type="scientific">Mya arenaria</name>
    <name type="common">Soft-shell clam</name>
    <dbReference type="NCBI Taxonomy" id="6604"/>
    <lineage>
        <taxon>Eukaryota</taxon>
        <taxon>Metazoa</taxon>
        <taxon>Spiralia</taxon>
        <taxon>Lophotrochozoa</taxon>
        <taxon>Mollusca</taxon>
        <taxon>Bivalvia</taxon>
        <taxon>Autobranchia</taxon>
        <taxon>Heteroconchia</taxon>
        <taxon>Euheterodonta</taxon>
        <taxon>Imparidentia</taxon>
        <taxon>Neoheterodontei</taxon>
        <taxon>Myida</taxon>
        <taxon>Myoidea</taxon>
        <taxon>Myidae</taxon>
        <taxon>Mya</taxon>
    </lineage>
</organism>
<dbReference type="Proteomes" id="UP001164746">
    <property type="component" value="Chromosome 17"/>
</dbReference>
<keyword evidence="3" id="KW-1185">Reference proteome</keyword>
<protein>
    <submittedName>
        <fullName evidence="2">HMCT-like protein</fullName>
    </submittedName>
</protein>
<accession>A0ABY7GBI1</accession>